<reference evidence="2" key="1">
    <citation type="submission" date="2016-11" db="UniProtKB">
        <authorList>
            <consortium name="WormBaseParasite"/>
        </authorList>
    </citation>
    <scope>IDENTIFICATION</scope>
</reference>
<dbReference type="Proteomes" id="UP000095283">
    <property type="component" value="Unplaced"/>
</dbReference>
<dbReference type="WBParaSite" id="Hba_01245">
    <property type="protein sequence ID" value="Hba_01245"/>
    <property type="gene ID" value="Hba_01245"/>
</dbReference>
<keyword evidence="1" id="KW-1185">Reference proteome</keyword>
<evidence type="ECO:0000313" key="2">
    <source>
        <dbReference type="WBParaSite" id="Hba_01245"/>
    </source>
</evidence>
<dbReference type="AlphaFoldDB" id="A0A1I7W9C6"/>
<protein>
    <submittedName>
        <fullName evidence="2">Purine nucleoside phosphorylase</fullName>
    </submittedName>
</protein>
<accession>A0A1I7W9C6</accession>
<name>A0A1I7W9C6_HETBA</name>
<evidence type="ECO:0000313" key="1">
    <source>
        <dbReference type="Proteomes" id="UP000095283"/>
    </source>
</evidence>
<sequence length="31" mass="3666">MSHTIIIPHDHVKMVKISKNIITIFSETYRL</sequence>
<proteinExistence type="predicted"/>
<organism evidence="1 2">
    <name type="scientific">Heterorhabditis bacteriophora</name>
    <name type="common">Entomopathogenic nematode worm</name>
    <dbReference type="NCBI Taxonomy" id="37862"/>
    <lineage>
        <taxon>Eukaryota</taxon>
        <taxon>Metazoa</taxon>
        <taxon>Ecdysozoa</taxon>
        <taxon>Nematoda</taxon>
        <taxon>Chromadorea</taxon>
        <taxon>Rhabditida</taxon>
        <taxon>Rhabditina</taxon>
        <taxon>Rhabditomorpha</taxon>
        <taxon>Strongyloidea</taxon>
        <taxon>Heterorhabditidae</taxon>
        <taxon>Heterorhabditis</taxon>
    </lineage>
</organism>